<dbReference type="STRING" id="333138.LQ50_20300"/>
<keyword evidence="12" id="KW-1185">Reference proteome</keyword>
<evidence type="ECO:0000256" key="2">
    <source>
        <dbReference type="ARBA" id="ARBA00007599"/>
    </source>
</evidence>
<comment type="similarity">
    <text evidence="2">Belongs to the TsaE family.</text>
</comment>
<dbReference type="NCBIfam" id="TIGR00150">
    <property type="entry name" value="T6A_YjeE"/>
    <property type="match status" value="1"/>
</dbReference>
<dbReference type="PANTHER" id="PTHR33540">
    <property type="entry name" value="TRNA THREONYLCARBAMOYLADENOSINE BIOSYNTHESIS PROTEIN TSAE"/>
    <property type="match status" value="1"/>
</dbReference>
<dbReference type="eggNOG" id="COG0802">
    <property type="taxonomic scope" value="Bacteria"/>
</dbReference>
<dbReference type="GO" id="GO:0046872">
    <property type="term" value="F:metal ion binding"/>
    <property type="evidence" value="ECO:0007669"/>
    <property type="project" value="UniProtKB-KW"/>
</dbReference>
<dbReference type="SUPFAM" id="SSF52540">
    <property type="entry name" value="P-loop containing nucleoside triphosphate hydrolases"/>
    <property type="match status" value="1"/>
</dbReference>
<evidence type="ECO:0000256" key="3">
    <source>
        <dbReference type="ARBA" id="ARBA00019010"/>
    </source>
</evidence>
<dbReference type="AlphaFoldDB" id="A0A0B0IBA7"/>
<keyword evidence="9" id="KW-0460">Magnesium</keyword>
<sequence>MEEWNLITESPEETMQLAEKLAGIVQPGDVITLEGDLGAGKTSFTKGFAKGLGVKRVVNSPTFTIIKEYNGRIPLYHMDVYRMEDEMEDLGLEEYFYGEGVSVIEWPSMIPSQLPEDRLSISLFHLGETSRKITVQTTGSRSLQLLKELRYE</sequence>
<dbReference type="GO" id="GO:0005737">
    <property type="term" value="C:cytoplasm"/>
    <property type="evidence" value="ECO:0007669"/>
    <property type="project" value="UniProtKB-SubCell"/>
</dbReference>
<dbReference type="GO" id="GO:0005524">
    <property type="term" value="F:ATP binding"/>
    <property type="evidence" value="ECO:0007669"/>
    <property type="project" value="UniProtKB-KW"/>
</dbReference>
<proteinExistence type="inferred from homology"/>
<keyword evidence="5" id="KW-0819">tRNA processing</keyword>
<keyword evidence="4" id="KW-0963">Cytoplasm</keyword>
<keyword evidence="6" id="KW-0479">Metal-binding</keyword>
<evidence type="ECO:0000256" key="8">
    <source>
        <dbReference type="ARBA" id="ARBA00022840"/>
    </source>
</evidence>
<dbReference type="InterPro" id="IPR027417">
    <property type="entry name" value="P-loop_NTPase"/>
</dbReference>
<dbReference type="PANTHER" id="PTHR33540:SF2">
    <property type="entry name" value="TRNA THREONYLCARBAMOYLADENOSINE BIOSYNTHESIS PROTEIN TSAE"/>
    <property type="match status" value="1"/>
</dbReference>
<dbReference type="RefSeq" id="WP_034632321.1">
    <property type="nucleotide sequence ID" value="NZ_JRJU01000035.1"/>
</dbReference>
<keyword evidence="8 11" id="KW-0067">ATP-binding</keyword>
<evidence type="ECO:0000256" key="9">
    <source>
        <dbReference type="ARBA" id="ARBA00022842"/>
    </source>
</evidence>
<evidence type="ECO:0000256" key="5">
    <source>
        <dbReference type="ARBA" id="ARBA00022694"/>
    </source>
</evidence>
<evidence type="ECO:0000256" key="7">
    <source>
        <dbReference type="ARBA" id="ARBA00022741"/>
    </source>
</evidence>
<comment type="caution">
    <text evidence="11">The sequence shown here is derived from an EMBL/GenBank/DDBJ whole genome shotgun (WGS) entry which is preliminary data.</text>
</comment>
<gene>
    <name evidence="11" type="ORF">LQ50_20300</name>
</gene>
<keyword evidence="7" id="KW-0547">Nucleotide-binding</keyword>
<evidence type="ECO:0000256" key="4">
    <source>
        <dbReference type="ARBA" id="ARBA00022490"/>
    </source>
</evidence>
<dbReference type="FunFam" id="3.40.50.300:FF:000777">
    <property type="entry name" value="tRNA (N6-adenosine(37)-N6)-threonylcarbamoyltransferase complex ATPase TsaE"/>
    <property type="match status" value="1"/>
</dbReference>
<dbReference type="Pfam" id="PF02367">
    <property type="entry name" value="TsaE"/>
    <property type="match status" value="1"/>
</dbReference>
<evidence type="ECO:0000256" key="6">
    <source>
        <dbReference type="ARBA" id="ARBA00022723"/>
    </source>
</evidence>
<dbReference type="Proteomes" id="UP000030832">
    <property type="component" value="Unassembled WGS sequence"/>
</dbReference>
<accession>A0A0B0IBA7</accession>
<evidence type="ECO:0000256" key="10">
    <source>
        <dbReference type="ARBA" id="ARBA00032441"/>
    </source>
</evidence>
<dbReference type="Gene3D" id="3.40.50.300">
    <property type="entry name" value="P-loop containing nucleotide triphosphate hydrolases"/>
    <property type="match status" value="1"/>
</dbReference>
<organism evidence="11 12">
    <name type="scientific">Halalkalibacter okhensis</name>
    <dbReference type="NCBI Taxonomy" id="333138"/>
    <lineage>
        <taxon>Bacteria</taxon>
        <taxon>Bacillati</taxon>
        <taxon>Bacillota</taxon>
        <taxon>Bacilli</taxon>
        <taxon>Bacillales</taxon>
        <taxon>Bacillaceae</taxon>
        <taxon>Halalkalibacter</taxon>
    </lineage>
</organism>
<name>A0A0B0IBA7_9BACI</name>
<dbReference type="OrthoDB" id="9815896at2"/>
<evidence type="ECO:0000256" key="1">
    <source>
        <dbReference type="ARBA" id="ARBA00004496"/>
    </source>
</evidence>
<comment type="subcellular location">
    <subcellularLocation>
        <location evidence="1">Cytoplasm</location>
    </subcellularLocation>
</comment>
<evidence type="ECO:0000313" key="12">
    <source>
        <dbReference type="Proteomes" id="UP000030832"/>
    </source>
</evidence>
<reference evidence="11 12" key="1">
    <citation type="submission" date="2014-09" db="EMBL/GenBank/DDBJ databases">
        <title>Genome sequencing and annotation of Bacillus Okhensis strain Kh10-101T.</title>
        <authorList>
            <person name="Prakash J.S."/>
        </authorList>
    </citation>
    <scope>NUCLEOTIDE SEQUENCE [LARGE SCALE GENOMIC DNA]</scope>
    <source>
        <strain evidence="12">Kh10-101T</strain>
    </source>
</reference>
<protein>
    <recommendedName>
        <fullName evidence="3">tRNA threonylcarbamoyladenosine biosynthesis protein TsaE</fullName>
    </recommendedName>
    <alternativeName>
        <fullName evidence="10">t(6)A37 threonylcarbamoyladenosine biosynthesis protein TsaE</fullName>
    </alternativeName>
</protein>
<dbReference type="EMBL" id="JRJU01000035">
    <property type="protein sequence ID" value="KHF38580.1"/>
    <property type="molecule type" value="Genomic_DNA"/>
</dbReference>
<dbReference type="InterPro" id="IPR003442">
    <property type="entry name" value="T6A_TsaE"/>
</dbReference>
<evidence type="ECO:0000313" key="11">
    <source>
        <dbReference type="EMBL" id="KHF38580.1"/>
    </source>
</evidence>
<dbReference type="GO" id="GO:0002949">
    <property type="term" value="P:tRNA threonylcarbamoyladenosine modification"/>
    <property type="evidence" value="ECO:0007669"/>
    <property type="project" value="InterPro"/>
</dbReference>